<name>A0A4Z2I384_9TELE</name>
<feature type="compositionally biased region" description="Basic and acidic residues" evidence="1">
    <location>
        <begin position="526"/>
        <end position="541"/>
    </location>
</feature>
<evidence type="ECO:0000313" key="2">
    <source>
        <dbReference type="EMBL" id="TNN72280.1"/>
    </source>
</evidence>
<keyword evidence="3" id="KW-1185">Reference proteome</keyword>
<sequence length="541" mass="58904">MGPTSPFSPFSPGGHGYSLQDPGPRWDLGDQLDQEDPEHNKKKKEHTGQSMDVDPEVRPARADPQDPGHRHDQRDPERARGAPEGRVYLTGRWDRLSQQNLSHQENPNGYCLLLMDTELAAGESRGGNSAPILNYYIFSDHFPEAHIAQIELHLEDPAHQVGQGVQGGLSLQQDRSLQSVPEGIIQPSKKSKISLGDVLYLGTGFSCWTSGSSTPARALQRENESQGPNTELVILTKGTAVGEPRETTGALSTGEGEIMEMLGGGTKGARVSVGAGSAFGTLRTVLSTGPQHAELPLQHKQTHKFTVMDGNCLHVKMDSLLPGWAWFSLWSLNKDGGEIQGVQQNHEVPANHEDPVKKEKQGFVFDAQDNGESFSEANLPGEGYFIIIITIIIIITHLRTMVSTFTFQSDIAGSSSAGNLSSQSRSRGVTLHTAAAGHRGAESDDEQGGGRSTVIRFRTSVHAVHRFWDNGLRSNGRGLGDIRTDNIVLHSLPGVTQAKKRGGNVEINERQDTDSEKPMSSQEGNTNRDPETDRQGFRERS</sequence>
<feature type="compositionally biased region" description="Basic and acidic residues" evidence="1">
    <location>
        <begin position="55"/>
        <end position="83"/>
    </location>
</feature>
<feature type="region of interest" description="Disordered" evidence="1">
    <location>
        <begin position="1"/>
        <end position="86"/>
    </location>
</feature>
<dbReference type="Proteomes" id="UP000314294">
    <property type="component" value="Unassembled WGS sequence"/>
</dbReference>
<evidence type="ECO:0000256" key="1">
    <source>
        <dbReference type="SAM" id="MobiDB-lite"/>
    </source>
</evidence>
<gene>
    <name evidence="2" type="ORF">EYF80_017564</name>
</gene>
<reference evidence="2 3" key="1">
    <citation type="submission" date="2019-03" db="EMBL/GenBank/DDBJ databases">
        <title>First draft genome of Liparis tanakae, snailfish: a comprehensive survey of snailfish specific genes.</title>
        <authorList>
            <person name="Kim W."/>
            <person name="Song I."/>
            <person name="Jeong J.-H."/>
            <person name="Kim D."/>
            <person name="Kim S."/>
            <person name="Ryu S."/>
            <person name="Song J.Y."/>
            <person name="Lee S.K."/>
        </authorList>
    </citation>
    <scope>NUCLEOTIDE SEQUENCE [LARGE SCALE GENOMIC DNA]</scope>
    <source>
        <tissue evidence="2">Muscle</tissue>
    </source>
</reference>
<evidence type="ECO:0000313" key="3">
    <source>
        <dbReference type="Proteomes" id="UP000314294"/>
    </source>
</evidence>
<proteinExistence type="predicted"/>
<feature type="region of interest" description="Disordered" evidence="1">
    <location>
        <begin position="495"/>
        <end position="541"/>
    </location>
</feature>
<dbReference type="AlphaFoldDB" id="A0A4Z2I384"/>
<accession>A0A4Z2I384</accession>
<organism evidence="2 3">
    <name type="scientific">Liparis tanakae</name>
    <name type="common">Tanaka's snailfish</name>
    <dbReference type="NCBI Taxonomy" id="230148"/>
    <lineage>
        <taxon>Eukaryota</taxon>
        <taxon>Metazoa</taxon>
        <taxon>Chordata</taxon>
        <taxon>Craniata</taxon>
        <taxon>Vertebrata</taxon>
        <taxon>Euteleostomi</taxon>
        <taxon>Actinopterygii</taxon>
        <taxon>Neopterygii</taxon>
        <taxon>Teleostei</taxon>
        <taxon>Neoteleostei</taxon>
        <taxon>Acanthomorphata</taxon>
        <taxon>Eupercaria</taxon>
        <taxon>Perciformes</taxon>
        <taxon>Cottioidei</taxon>
        <taxon>Cottales</taxon>
        <taxon>Liparidae</taxon>
        <taxon>Liparis</taxon>
    </lineage>
</organism>
<feature type="compositionally biased region" description="Low complexity" evidence="1">
    <location>
        <begin position="1"/>
        <end position="12"/>
    </location>
</feature>
<dbReference type="EMBL" id="SRLO01000140">
    <property type="protein sequence ID" value="TNN72280.1"/>
    <property type="molecule type" value="Genomic_DNA"/>
</dbReference>
<comment type="caution">
    <text evidence="2">The sequence shown here is derived from an EMBL/GenBank/DDBJ whole genome shotgun (WGS) entry which is preliminary data.</text>
</comment>
<feature type="compositionally biased region" description="Low complexity" evidence="1">
    <location>
        <begin position="414"/>
        <end position="426"/>
    </location>
</feature>
<feature type="compositionally biased region" description="Basic and acidic residues" evidence="1">
    <location>
        <begin position="507"/>
        <end position="517"/>
    </location>
</feature>
<protein>
    <submittedName>
        <fullName evidence="2">Uncharacterized protein</fullName>
    </submittedName>
</protein>
<feature type="region of interest" description="Disordered" evidence="1">
    <location>
        <begin position="413"/>
        <end position="451"/>
    </location>
</feature>